<keyword evidence="2" id="KW-1185">Reference proteome</keyword>
<evidence type="ECO:0000313" key="1">
    <source>
        <dbReference type="EMBL" id="MCI24065.1"/>
    </source>
</evidence>
<reference evidence="1 2" key="1">
    <citation type="journal article" date="2018" name="Front. Plant Sci.">
        <title>Red Clover (Trifolium pratense) and Zigzag Clover (T. medium) - A Picture of Genomic Similarities and Differences.</title>
        <authorList>
            <person name="Dluhosova J."/>
            <person name="Istvanek J."/>
            <person name="Nedelnik J."/>
            <person name="Repkova J."/>
        </authorList>
    </citation>
    <scope>NUCLEOTIDE SEQUENCE [LARGE SCALE GENOMIC DNA]</scope>
    <source>
        <strain evidence="2">cv. 10/8</strain>
        <tissue evidence="1">Leaf</tissue>
    </source>
</reference>
<organism evidence="1 2">
    <name type="scientific">Trifolium medium</name>
    <dbReference type="NCBI Taxonomy" id="97028"/>
    <lineage>
        <taxon>Eukaryota</taxon>
        <taxon>Viridiplantae</taxon>
        <taxon>Streptophyta</taxon>
        <taxon>Embryophyta</taxon>
        <taxon>Tracheophyta</taxon>
        <taxon>Spermatophyta</taxon>
        <taxon>Magnoliopsida</taxon>
        <taxon>eudicotyledons</taxon>
        <taxon>Gunneridae</taxon>
        <taxon>Pentapetalae</taxon>
        <taxon>rosids</taxon>
        <taxon>fabids</taxon>
        <taxon>Fabales</taxon>
        <taxon>Fabaceae</taxon>
        <taxon>Papilionoideae</taxon>
        <taxon>50 kb inversion clade</taxon>
        <taxon>NPAAA clade</taxon>
        <taxon>Hologalegina</taxon>
        <taxon>IRL clade</taxon>
        <taxon>Trifolieae</taxon>
        <taxon>Trifolium</taxon>
    </lineage>
</organism>
<dbReference type="InterPro" id="IPR012337">
    <property type="entry name" value="RNaseH-like_sf"/>
</dbReference>
<dbReference type="Proteomes" id="UP000265520">
    <property type="component" value="Unassembled WGS sequence"/>
</dbReference>
<dbReference type="AlphaFoldDB" id="A0A392QL92"/>
<evidence type="ECO:0000313" key="2">
    <source>
        <dbReference type="Proteomes" id="UP000265520"/>
    </source>
</evidence>
<feature type="non-terminal residue" evidence="1">
    <location>
        <position position="44"/>
    </location>
</feature>
<accession>A0A392QL92</accession>
<name>A0A392QL92_9FABA</name>
<dbReference type="SUPFAM" id="SSF53098">
    <property type="entry name" value="Ribonuclease H-like"/>
    <property type="match status" value="1"/>
</dbReference>
<proteinExistence type="predicted"/>
<comment type="caution">
    <text evidence="1">The sequence shown here is derived from an EMBL/GenBank/DDBJ whole genome shotgun (WGS) entry which is preliminary data.</text>
</comment>
<dbReference type="EMBL" id="LXQA010139392">
    <property type="protein sequence ID" value="MCI24065.1"/>
    <property type="molecule type" value="Genomic_DNA"/>
</dbReference>
<protein>
    <submittedName>
        <fullName evidence="1">Retrovirus-related pol polyprotein from transposon tnt 1-94</fullName>
    </submittedName>
</protein>
<sequence length="44" mass="4860">MDMVRSMISGKKIPKVFWPEAVNGAIYVLNRSPTAAIPDVTPEE</sequence>